<dbReference type="AlphaFoldDB" id="A0A8J6HCR7"/>
<dbReference type="Proteomes" id="UP000719412">
    <property type="component" value="Unassembled WGS sequence"/>
</dbReference>
<dbReference type="PANTHER" id="PTHR24404:SF55">
    <property type="entry name" value="ZINC FINGER PROTEIN PEGASUS"/>
    <property type="match status" value="1"/>
</dbReference>
<dbReference type="PROSITE" id="PS50157">
    <property type="entry name" value="ZINC_FINGER_C2H2_2"/>
    <property type="match status" value="2"/>
</dbReference>
<keyword evidence="9 13" id="KW-0863">Zinc-finger</keyword>
<evidence type="ECO:0000313" key="16">
    <source>
        <dbReference type="EMBL" id="KAH0816415.1"/>
    </source>
</evidence>
<evidence type="ECO:0000256" key="6">
    <source>
        <dbReference type="ARBA" id="ARBA00022492"/>
    </source>
</evidence>
<dbReference type="Gene3D" id="3.30.160.60">
    <property type="entry name" value="Classic Zinc Finger"/>
    <property type="match status" value="2"/>
</dbReference>
<feature type="domain" description="C2H2-type" evidence="15">
    <location>
        <begin position="105"/>
        <end position="132"/>
    </location>
</feature>
<dbReference type="GO" id="GO:0003700">
    <property type="term" value="F:DNA-binding transcription factor activity"/>
    <property type="evidence" value="ECO:0007669"/>
    <property type="project" value="TreeGrafter"/>
</dbReference>
<evidence type="ECO:0000256" key="14">
    <source>
        <dbReference type="SAM" id="MobiDB-lite"/>
    </source>
</evidence>
<dbReference type="InterPro" id="IPR013087">
    <property type="entry name" value="Znf_C2H2_type"/>
</dbReference>
<reference evidence="16" key="2">
    <citation type="submission" date="2021-08" db="EMBL/GenBank/DDBJ databases">
        <authorList>
            <person name="Eriksson T."/>
        </authorList>
    </citation>
    <scope>NUCLEOTIDE SEQUENCE</scope>
    <source>
        <strain evidence="16">Stoneville</strain>
        <tissue evidence="16">Whole head</tissue>
    </source>
</reference>
<evidence type="ECO:0000256" key="12">
    <source>
        <dbReference type="ARBA" id="ARBA00023242"/>
    </source>
</evidence>
<comment type="subcellular location">
    <subcellularLocation>
        <location evidence="2">Nucleus</location>
    </subcellularLocation>
</comment>
<dbReference type="PANTHER" id="PTHR24404">
    <property type="entry name" value="ZINC FINGER PROTEIN"/>
    <property type="match status" value="1"/>
</dbReference>
<dbReference type="GO" id="GO:0000978">
    <property type="term" value="F:RNA polymerase II cis-regulatory region sequence-specific DNA binding"/>
    <property type="evidence" value="ECO:0007669"/>
    <property type="project" value="TreeGrafter"/>
</dbReference>
<evidence type="ECO:0000256" key="10">
    <source>
        <dbReference type="ARBA" id="ARBA00022833"/>
    </source>
</evidence>
<dbReference type="PROSITE" id="PS00028">
    <property type="entry name" value="ZINC_FINGER_C2H2_1"/>
    <property type="match status" value="2"/>
</dbReference>
<dbReference type="InterPro" id="IPR036236">
    <property type="entry name" value="Znf_C2H2_sf"/>
</dbReference>
<evidence type="ECO:0000256" key="11">
    <source>
        <dbReference type="ARBA" id="ARBA00023125"/>
    </source>
</evidence>
<evidence type="ECO:0000259" key="15">
    <source>
        <dbReference type="PROSITE" id="PS50157"/>
    </source>
</evidence>
<evidence type="ECO:0000256" key="7">
    <source>
        <dbReference type="ARBA" id="ARBA00022723"/>
    </source>
</evidence>
<evidence type="ECO:0000256" key="3">
    <source>
        <dbReference type="ARBA" id="ARBA00007746"/>
    </source>
</evidence>
<comment type="caution">
    <text evidence="16">The sequence shown here is derived from an EMBL/GenBank/DDBJ whole genome shotgun (WGS) entry which is preliminary data.</text>
</comment>
<evidence type="ECO:0000256" key="2">
    <source>
        <dbReference type="ARBA" id="ARBA00004123"/>
    </source>
</evidence>
<dbReference type="FunFam" id="3.30.160.60:FF:001301">
    <property type="entry name" value="Blast:Protein hunchback"/>
    <property type="match status" value="1"/>
</dbReference>
<dbReference type="EMBL" id="JABDTM020021589">
    <property type="protein sequence ID" value="KAH0816415.1"/>
    <property type="molecule type" value="Genomic_DNA"/>
</dbReference>
<dbReference type="Pfam" id="PF00096">
    <property type="entry name" value="zf-C2H2"/>
    <property type="match status" value="1"/>
</dbReference>
<evidence type="ECO:0000256" key="9">
    <source>
        <dbReference type="ARBA" id="ARBA00022771"/>
    </source>
</evidence>
<feature type="region of interest" description="Disordered" evidence="14">
    <location>
        <begin position="268"/>
        <end position="366"/>
    </location>
</feature>
<evidence type="ECO:0000313" key="17">
    <source>
        <dbReference type="Proteomes" id="UP000719412"/>
    </source>
</evidence>
<evidence type="ECO:0000256" key="8">
    <source>
        <dbReference type="ARBA" id="ARBA00022737"/>
    </source>
</evidence>
<name>A0A8J6HCR7_TENMO</name>
<comment type="function">
    <text evidence="1">Gap class segmentation protein that controls development of head structures.</text>
</comment>
<keyword evidence="17" id="KW-1185">Reference proteome</keyword>
<feature type="domain" description="C2H2-type" evidence="15">
    <location>
        <begin position="133"/>
        <end position="160"/>
    </location>
</feature>
<gene>
    <name evidence="16" type="ORF">GEV33_006376</name>
</gene>
<feature type="region of interest" description="Disordered" evidence="14">
    <location>
        <begin position="1"/>
        <end position="20"/>
    </location>
</feature>
<dbReference type="SUPFAM" id="SSF57667">
    <property type="entry name" value="beta-beta-alpha zinc fingers"/>
    <property type="match status" value="1"/>
</dbReference>
<reference evidence="16" key="1">
    <citation type="journal article" date="2020" name="J Insects Food Feed">
        <title>The yellow mealworm (Tenebrio molitor) genome: a resource for the emerging insects as food and feed industry.</title>
        <authorList>
            <person name="Eriksson T."/>
            <person name="Andere A."/>
            <person name="Kelstrup H."/>
            <person name="Emery V."/>
            <person name="Picard C."/>
        </authorList>
    </citation>
    <scope>NUCLEOTIDE SEQUENCE</scope>
    <source>
        <strain evidence="16">Stoneville</strain>
        <tissue evidence="16">Whole head</tissue>
    </source>
</reference>
<organism evidence="16 17">
    <name type="scientific">Tenebrio molitor</name>
    <name type="common">Yellow mealworm beetle</name>
    <dbReference type="NCBI Taxonomy" id="7067"/>
    <lineage>
        <taxon>Eukaryota</taxon>
        <taxon>Metazoa</taxon>
        <taxon>Ecdysozoa</taxon>
        <taxon>Arthropoda</taxon>
        <taxon>Hexapoda</taxon>
        <taxon>Insecta</taxon>
        <taxon>Pterygota</taxon>
        <taxon>Neoptera</taxon>
        <taxon>Endopterygota</taxon>
        <taxon>Coleoptera</taxon>
        <taxon>Polyphaga</taxon>
        <taxon>Cucujiformia</taxon>
        <taxon>Tenebrionidae</taxon>
        <taxon>Tenebrio</taxon>
    </lineage>
</organism>
<dbReference type="GO" id="GO:0000122">
    <property type="term" value="P:negative regulation of transcription by RNA polymerase II"/>
    <property type="evidence" value="ECO:0007669"/>
    <property type="project" value="UniProtKB-ARBA"/>
</dbReference>
<keyword evidence="7" id="KW-0479">Metal-binding</keyword>
<evidence type="ECO:0000256" key="1">
    <source>
        <dbReference type="ARBA" id="ARBA00003983"/>
    </source>
</evidence>
<dbReference type="GO" id="GO:0035282">
    <property type="term" value="P:segmentation"/>
    <property type="evidence" value="ECO:0007669"/>
    <property type="project" value="UniProtKB-KW"/>
</dbReference>
<evidence type="ECO:0000256" key="5">
    <source>
        <dbReference type="ARBA" id="ARBA00022473"/>
    </source>
</evidence>
<keyword evidence="5" id="KW-0217">Developmental protein</keyword>
<evidence type="ECO:0000256" key="13">
    <source>
        <dbReference type="PROSITE-ProRule" id="PRU00042"/>
    </source>
</evidence>
<feature type="compositionally biased region" description="Polar residues" evidence="14">
    <location>
        <begin position="268"/>
        <end position="279"/>
    </location>
</feature>
<keyword evidence="8" id="KW-0677">Repeat</keyword>
<keyword evidence="11" id="KW-0238">DNA-binding</keyword>
<evidence type="ECO:0000256" key="4">
    <source>
        <dbReference type="ARBA" id="ARBA00013638"/>
    </source>
</evidence>
<protein>
    <recommendedName>
        <fullName evidence="4">Protein hunchback</fullName>
    </recommendedName>
</protein>
<comment type="similarity">
    <text evidence="3">Belongs to the hunchback C2H2-type zinc-finger protein family.</text>
</comment>
<dbReference type="FunFam" id="3.30.160.60:FF:002883">
    <property type="entry name" value="Hunchback-like protein"/>
    <property type="match status" value="1"/>
</dbReference>
<dbReference type="GO" id="GO:0040034">
    <property type="term" value="P:regulation of development, heterochronic"/>
    <property type="evidence" value="ECO:0007669"/>
    <property type="project" value="UniProtKB-ARBA"/>
</dbReference>
<dbReference type="SMART" id="SM00355">
    <property type="entry name" value="ZnF_C2H2"/>
    <property type="match status" value="5"/>
</dbReference>
<keyword evidence="6" id="KW-0302">Gap protein</keyword>
<dbReference type="GO" id="GO:0008270">
    <property type="term" value="F:zinc ion binding"/>
    <property type="evidence" value="ECO:0007669"/>
    <property type="project" value="UniProtKB-KW"/>
</dbReference>
<proteinExistence type="inferred from homology"/>
<keyword evidence="12" id="KW-0539">Nucleus</keyword>
<dbReference type="GO" id="GO:0005634">
    <property type="term" value="C:nucleus"/>
    <property type="evidence" value="ECO:0007669"/>
    <property type="project" value="UniProtKB-SubCell"/>
</dbReference>
<sequence>MDSTLTPCASPNRDKGEENQDHLRRLEMSLEKCGLFPLKSNEAPIDDISNRMDEMEENDPSLKVPKINSHGKVKLYKCKQCDHVSSTQYDQWEHNKIHIKKEKMLSCPTCPFITEYKHHLEYHLLKHAGSKPFQCTKCEYSCINKSMLNSHMKSHSNVYRYSCNDCSYATKYCHSLKTHLRRYGHKPNVILDEDGNPCPDIIIDVHGTRRGPRIKTQPKMEETRPLPEGLPFGLNLLNGSPFPAYPFFAGFPNPQLFQQLIAGQTRVSFNESTPSTSGSAEPDPDPNILDLRKPGCSSSGDQQKNRRKGPAFKIDLSSAKESEEDDDDTSTTMFSNVEAVVQQQDEDKNEETKSDEESNVADKNNNQENTCQYCNMTFGDVVMYNLHMGHHGFNNPFTWGEGAYDNGNFLTFPSGADVRFNCRPTHMPPFNSKLIMHVSSSGDLTIKAIKLASCKDENLLEIVGRGKAEFSNSNDK</sequence>
<accession>A0A8J6HCR7</accession>
<keyword evidence="10" id="KW-0862">Zinc</keyword>
<dbReference type="InterPro" id="IPR050589">
    <property type="entry name" value="Ikaros_C2H2-ZF"/>
</dbReference>